<evidence type="ECO:0000256" key="2">
    <source>
        <dbReference type="ARBA" id="ARBA00008467"/>
    </source>
</evidence>
<dbReference type="Gene3D" id="3.40.47.10">
    <property type="match status" value="1"/>
</dbReference>
<evidence type="ECO:0000256" key="3">
    <source>
        <dbReference type="ARBA" id="ARBA00012356"/>
    </source>
</evidence>
<dbReference type="InterPro" id="IPR000794">
    <property type="entry name" value="Beta-ketoacyl_synthase"/>
</dbReference>
<dbReference type="InterPro" id="IPR020841">
    <property type="entry name" value="PKS_Beta-ketoAc_synthase_dom"/>
</dbReference>
<feature type="active site" description="For beta-ketoacyl synthase activity" evidence="15">
    <location>
        <position position="199"/>
    </location>
</feature>
<reference evidence="18" key="1">
    <citation type="journal article" date="2014" name="Int. J. Syst. Evol. Microbiol.">
        <title>Complete genome sequence of Corynebacterium casei LMG S-19264T (=DSM 44701T), isolated from a smear-ripened cheese.</title>
        <authorList>
            <consortium name="US DOE Joint Genome Institute (JGI-PGF)"/>
            <person name="Walter F."/>
            <person name="Albersmeier A."/>
            <person name="Kalinowski J."/>
            <person name="Ruckert C."/>
        </authorList>
    </citation>
    <scope>NUCLEOTIDE SEQUENCE</scope>
    <source>
        <strain evidence="18">JCM 3172</strain>
    </source>
</reference>
<keyword evidence="6 14" id="KW-0808">Transferase</keyword>
<dbReference type="PROSITE" id="PS52004">
    <property type="entry name" value="KS3_2"/>
    <property type="match status" value="1"/>
</dbReference>
<keyword evidence="9 14" id="KW-0275">Fatty acid biosynthesis</keyword>
<dbReference type="Proteomes" id="UP000619486">
    <property type="component" value="Unassembled WGS sequence"/>
</dbReference>
<accession>A0A918H9T4</accession>
<evidence type="ECO:0000256" key="1">
    <source>
        <dbReference type="ARBA" id="ARBA00005194"/>
    </source>
</evidence>
<evidence type="ECO:0000256" key="4">
    <source>
        <dbReference type="ARBA" id="ARBA00014657"/>
    </source>
</evidence>
<dbReference type="SUPFAM" id="SSF53901">
    <property type="entry name" value="Thiolase-like"/>
    <property type="match status" value="2"/>
</dbReference>
<evidence type="ECO:0000313" key="18">
    <source>
        <dbReference type="EMBL" id="GGT48289.1"/>
    </source>
</evidence>
<keyword evidence="19" id="KW-1185">Reference proteome</keyword>
<comment type="caution">
    <text evidence="18">The sequence shown here is derived from an EMBL/GenBank/DDBJ whole genome shotgun (WGS) entry which is preliminary data.</text>
</comment>
<reference evidence="18" key="2">
    <citation type="submission" date="2020-09" db="EMBL/GenBank/DDBJ databases">
        <authorList>
            <person name="Sun Q."/>
            <person name="Ohkuma M."/>
        </authorList>
    </citation>
    <scope>NUCLEOTIDE SEQUENCE</scope>
    <source>
        <strain evidence="18">JCM 3172</strain>
    </source>
</reference>
<dbReference type="Pfam" id="PF02801">
    <property type="entry name" value="Ketoacyl-synt_C"/>
    <property type="match status" value="1"/>
</dbReference>
<proteinExistence type="inferred from homology"/>
<evidence type="ECO:0000256" key="11">
    <source>
        <dbReference type="ARBA" id="ARBA00024006"/>
    </source>
</evidence>
<keyword evidence="7" id="KW-0276">Fatty acid metabolism</keyword>
<dbReference type="InterPro" id="IPR016039">
    <property type="entry name" value="Thiolase-like"/>
</dbReference>
<evidence type="ECO:0000313" key="19">
    <source>
        <dbReference type="Proteomes" id="UP000619486"/>
    </source>
</evidence>
<dbReference type="SMART" id="SM00825">
    <property type="entry name" value="PKS_KS"/>
    <property type="match status" value="1"/>
</dbReference>
<keyword evidence="10 14" id="KW-0012">Acyltransferase</keyword>
<comment type="similarity">
    <text evidence="2 14 16">Belongs to the thiolase-like superfamily. Beta-ketoacyl-ACP synthases family.</text>
</comment>
<dbReference type="GO" id="GO:0004315">
    <property type="term" value="F:3-oxoacyl-[acyl-carrier-protein] synthase activity"/>
    <property type="evidence" value="ECO:0007669"/>
    <property type="project" value="UniProtKB-EC"/>
</dbReference>
<evidence type="ECO:0000256" key="14">
    <source>
        <dbReference type="PIRNR" id="PIRNR000447"/>
    </source>
</evidence>
<comment type="function">
    <text evidence="11 14">Involved in the type II fatty acid elongation cycle. Catalyzes the elongation of a wide range of acyl-ACP by the addition of two carbons from malonyl-ACP to an acyl acceptor. Can efficiently catalyze the conversion of palmitoleoyl-ACP (cis-hexadec-9-enoyl-ACP) to cis-vaccenoyl-ACP (cis-octadec-11-enoyl-ACP), an essential step in the thermal regulation of fatty acid composition.</text>
</comment>
<dbReference type="AlphaFoldDB" id="A0A918H9T4"/>
<dbReference type="PANTHER" id="PTHR11712">
    <property type="entry name" value="POLYKETIDE SYNTHASE-RELATED"/>
    <property type="match status" value="1"/>
</dbReference>
<feature type="domain" description="Ketosynthase family 3 (KS3)" evidence="17">
    <location>
        <begin position="26"/>
        <end position="448"/>
    </location>
</feature>
<evidence type="ECO:0000256" key="5">
    <source>
        <dbReference type="ARBA" id="ARBA00022516"/>
    </source>
</evidence>
<dbReference type="GO" id="GO:0005829">
    <property type="term" value="C:cytosol"/>
    <property type="evidence" value="ECO:0007669"/>
    <property type="project" value="TreeGrafter"/>
</dbReference>
<dbReference type="EC" id="2.3.1.179" evidence="3 14"/>
<evidence type="ECO:0000256" key="6">
    <source>
        <dbReference type="ARBA" id="ARBA00022679"/>
    </source>
</evidence>
<evidence type="ECO:0000256" key="7">
    <source>
        <dbReference type="ARBA" id="ARBA00022832"/>
    </source>
</evidence>
<evidence type="ECO:0000256" key="8">
    <source>
        <dbReference type="ARBA" id="ARBA00023098"/>
    </source>
</evidence>
<evidence type="ECO:0000256" key="15">
    <source>
        <dbReference type="PIRSR" id="PIRSR000447-1"/>
    </source>
</evidence>
<dbReference type="GO" id="GO:0006633">
    <property type="term" value="P:fatty acid biosynthetic process"/>
    <property type="evidence" value="ECO:0007669"/>
    <property type="project" value="UniProtKB-KW"/>
</dbReference>
<dbReference type="Pfam" id="PF00109">
    <property type="entry name" value="ketoacyl-synt"/>
    <property type="match status" value="1"/>
</dbReference>
<comment type="catalytic activity">
    <reaction evidence="13 14">
        <text>a fatty acyl-[ACP] + malonyl-[ACP] + H(+) = a 3-oxoacyl-[ACP] + holo-[ACP] + CO2</text>
        <dbReference type="Rhea" id="RHEA:22836"/>
        <dbReference type="Rhea" id="RHEA-COMP:9623"/>
        <dbReference type="Rhea" id="RHEA-COMP:9685"/>
        <dbReference type="Rhea" id="RHEA-COMP:9916"/>
        <dbReference type="Rhea" id="RHEA-COMP:14125"/>
        <dbReference type="ChEBI" id="CHEBI:15378"/>
        <dbReference type="ChEBI" id="CHEBI:16526"/>
        <dbReference type="ChEBI" id="CHEBI:64479"/>
        <dbReference type="ChEBI" id="CHEBI:78449"/>
        <dbReference type="ChEBI" id="CHEBI:78776"/>
        <dbReference type="ChEBI" id="CHEBI:138651"/>
    </reaction>
</comment>
<dbReference type="InterPro" id="IPR014031">
    <property type="entry name" value="Ketoacyl_synth_C"/>
</dbReference>
<sequence length="449" mass="46688">MRSATQRWRRHSTITHVEKIPVSSTNRTVVVTGIGATTPLGGDTASTWEGLLAGRSGVRPLEGERFAELPVRIAALAAVDPEDVLPRPLARKLDRSAQFALIAAREAWADAGFTGPAGTVTSDADASGSTVVPERLGSVIASGIGGVTTLLDQYDVLKEKGVRRVSPHTVPMLMPNGPSANVGLEVNARAGVHTPVSACASGAEAIGYAVEMIRTGRADVVVAGGTEAAIHPLPIAAFANMMAMSKNNDEPTKASRPYDTGRDGFVLGEGAGVVVLESAEHAARRGARVYCEVLGQGLSADSHHIAQPEPTGRGIAAAMQNLLDTTDLKPAEVVHLNAHATSTPQGDVAEVKALRKVLGDDLDHVAISATKSMTGHLLGGAGGIETVATVLALHHRVAPPTINIDELDETVDADIVRDEPRELPQGTIAAINNSFGFGGHNVVLAFRTV</sequence>
<keyword evidence="5 14" id="KW-0444">Lipid biosynthesis</keyword>
<dbReference type="PIRSF" id="PIRSF000447">
    <property type="entry name" value="KAS_II"/>
    <property type="match status" value="1"/>
</dbReference>
<dbReference type="EMBL" id="BMQQ01000020">
    <property type="protein sequence ID" value="GGT48289.1"/>
    <property type="molecule type" value="Genomic_DNA"/>
</dbReference>
<evidence type="ECO:0000259" key="17">
    <source>
        <dbReference type="PROSITE" id="PS52004"/>
    </source>
</evidence>
<keyword evidence="8" id="KW-0443">Lipid metabolism</keyword>
<evidence type="ECO:0000256" key="9">
    <source>
        <dbReference type="ARBA" id="ARBA00023160"/>
    </source>
</evidence>
<dbReference type="InterPro" id="IPR014030">
    <property type="entry name" value="Ketoacyl_synth_N"/>
</dbReference>
<name>A0A918H9T4_9ACTN</name>
<evidence type="ECO:0000256" key="12">
    <source>
        <dbReference type="ARBA" id="ARBA00047318"/>
    </source>
</evidence>
<evidence type="ECO:0000256" key="10">
    <source>
        <dbReference type="ARBA" id="ARBA00023315"/>
    </source>
</evidence>
<organism evidence="18 19">
    <name type="scientific">Streptomyces purpureus</name>
    <dbReference type="NCBI Taxonomy" id="1951"/>
    <lineage>
        <taxon>Bacteria</taxon>
        <taxon>Bacillati</taxon>
        <taxon>Actinomycetota</taxon>
        <taxon>Actinomycetes</taxon>
        <taxon>Kitasatosporales</taxon>
        <taxon>Streptomycetaceae</taxon>
        <taxon>Streptomyces</taxon>
    </lineage>
</organism>
<comment type="catalytic activity">
    <reaction evidence="12 14">
        <text>(9Z)-hexadecenoyl-[ACP] + malonyl-[ACP] + H(+) = 3-oxo-(11Z)-octadecenoyl-[ACP] + holo-[ACP] + CO2</text>
        <dbReference type="Rhea" id="RHEA:55040"/>
        <dbReference type="Rhea" id="RHEA-COMP:9623"/>
        <dbReference type="Rhea" id="RHEA-COMP:9685"/>
        <dbReference type="Rhea" id="RHEA-COMP:10800"/>
        <dbReference type="Rhea" id="RHEA-COMP:14074"/>
        <dbReference type="ChEBI" id="CHEBI:15378"/>
        <dbReference type="ChEBI" id="CHEBI:16526"/>
        <dbReference type="ChEBI" id="CHEBI:64479"/>
        <dbReference type="ChEBI" id="CHEBI:78449"/>
        <dbReference type="ChEBI" id="CHEBI:83989"/>
        <dbReference type="ChEBI" id="CHEBI:138538"/>
        <dbReference type="EC" id="2.3.1.179"/>
    </reaction>
</comment>
<evidence type="ECO:0000256" key="16">
    <source>
        <dbReference type="RuleBase" id="RU003694"/>
    </source>
</evidence>
<protein>
    <recommendedName>
        <fullName evidence="4 14">3-oxoacyl-[acyl-carrier-protein] synthase 2</fullName>
        <ecNumber evidence="3 14">2.3.1.179</ecNumber>
    </recommendedName>
</protein>
<dbReference type="CDD" id="cd00834">
    <property type="entry name" value="KAS_I_II"/>
    <property type="match status" value="1"/>
</dbReference>
<gene>
    <name evidence="18" type="ORF">GCM10014713_48270</name>
</gene>
<dbReference type="InterPro" id="IPR017568">
    <property type="entry name" value="3-oxoacyl-ACP_synth-2"/>
</dbReference>
<dbReference type="PANTHER" id="PTHR11712:SF336">
    <property type="entry name" value="3-OXOACYL-[ACYL-CARRIER-PROTEIN] SYNTHASE, MITOCHONDRIAL"/>
    <property type="match status" value="1"/>
</dbReference>
<dbReference type="FunFam" id="3.40.47.10:FF:000039">
    <property type="entry name" value="3-oxoacyl-[acyl-carrier-protein] synthase 2"/>
    <property type="match status" value="1"/>
</dbReference>
<dbReference type="NCBIfam" id="NF005589">
    <property type="entry name" value="PRK07314.1"/>
    <property type="match status" value="1"/>
</dbReference>
<comment type="pathway">
    <text evidence="1 14">Lipid metabolism; fatty acid biosynthesis.</text>
</comment>
<evidence type="ECO:0000256" key="13">
    <source>
        <dbReference type="ARBA" id="ARBA00047659"/>
    </source>
</evidence>